<dbReference type="InterPro" id="IPR026509">
    <property type="entry name" value="TMEM183"/>
</dbReference>
<keyword evidence="2" id="KW-0472">Membrane</keyword>
<organism evidence="3 4">
    <name type="scientific">Aquarana catesbeiana</name>
    <name type="common">American bullfrog</name>
    <name type="synonym">Rana catesbeiana</name>
    <dbReference type="NCBI Taxonomy" id="8400"/>
    <lineage>
        <taxon>Eukaryota</taxon>
        <taxon>Metazoa</taxon>
        <taxon>Chordata</taxon>
        <taxon>Craniata</taxon>
        <taxon>Vertebrata</taxon>
        <taxon>Euteleostomi</taxon>
        <taxon>Amphibia</taxon>
        <taxon>Batrachia</taxon>
        <taxon>Anura</taxon>
        <taxon>Neobatrachia</taxon>
        <taxon>Ranoidea</taxon>
        <taxon>Ranidae</taxon>
        <taxon>Aquarana</taxon>
    </lineage>
</organism>
<name>A0A2G9RJW1_AQUCT</name>
<dbReference type="OrthoDB" id="5955317at2759"/>
<sequence length="399" mass="45572">MGGHGGSEHAPVSHGPGRHPLTHSSCDLLTCQAAAMPRKGMPRKGNRKRLKYRADDVSAHRVTVADYANSDPAVVKSGRIKKAVANAVQKEVKALCGLEASQVPTEDGLSILSENGQPYGSSDELEDSENLNDTCRKKKSKKHKETFLEDTTGGDYTIDIWLVLSNYIRPEDVLTFALICKKAWTVTCTAVFWMRLYKRHYRTSTYLPIRLLPECMYRLRSLRACVIRSFYHMYEPFSSRVAKNPTLPESTPSTLLNSKCLLFWCRKVTGNKPESLWDFYFKFKKPPLKQKNHCVNYLQPPTEYKEVHYNPDQDCLLLQITTLNFIFIPVVMGMTLAYLTINVSTDMRHHRVRLIFQDCPLLNGKKPRGEQGVQIVLDPVHSVHLLDWWHPKYPFSTKA</sequence>
<dbReference type="GO" id="GO:0031647">
    <property type="term" value="P:regulation of protein stability"/>
    <property type="evidence" value="ECO:0007669"/>
    <property type="project" value="TreeGrafter"/>
</dbReference>
<evidence type="ECO:0000313" key="3">
    <source>
        <dbReference type="EMBL" id="PIO28168.1"/>
    </source>
</evidence>
<keyword evidence="2" id="KW-0812">Transmembrane</keyword>
<evidence type="ECO:0000256" key="2">
    <source>
        <dbReference type="SAM" id="Phobius"/>
    </source>
</evidence>
<reference evidence="4" key="1">
    <citation type="journal article" date="2017" name="Nat. Commun.">
        <title>The North American bullfrog draft genome provides insight into hormonal regulation of long noncoding RNA.</title>
        <authorList>
            <person name="Hammond S.A."/>
            <person name="Warren R.L."/>
            <person name="Vandervalk B.P."/>
            <person name="Kucuk E."/>
            <person name="Khan H."/>
            <person name="Gibb E.A."/>
            <person name="Pandoh P."/>
            <person name="Kirk H."/>
            <person name="Zhao Y."/>
            <person name="Jones M."/>
            <person name="Mungall A.J."/>
            <person name="Coope R."/>
            <person name="Pleasance S."/>
            <person name="Moore R.A."/>
            <person name="Holt R.A."/>
            <person name="Round J.M."/>
            <person name="Ohora S."/>
            <person name="Walle B.V."/>
            <person name="Veldhoen N."/>
            <person name="Helbing C.C."/>
            <person name="Birol I."/>
        </authorList>
    </citation>
    <scope>NUCLEOTIDE SEQUENCE [LARGE SCALE GENOMIC DNA]</scope>
</reference>
<evidence type="ECO:0000313" key="4">
    <source>
        <dbReference type="Proteomes" id="UP000228934"/>
    </source>
</evidence>
<dbReference type="GO" id="GO:0019005">
    <property type="term" value="C:SCF ubiquitin ligase complex"/>
    <property type="evidence" value="ECO:0007669"/>
    <property type="project" value="TreeGrafter"/>
</dbReference>
<keyword evidence="4" id="KW-1185">Reference proteome</keyword>
<accession>A0A2G9RJW1</accession>
<feature type="region of interest" description="Disordered" evidence="1">
    <location>
        <begin position="107"/>
        <end position="132"/>
    </location>
</feature>
<dbReference type="Proteomes" id="UP000228934">
    <property type="component" value="Unassembled WGS sequence"/>
</dbReference>
<protein>
    <recommendedName>
        <fullName evidence="5">Transmembrane protein 183A</fullName>
    </recommendedName>
</protein>
<evidence type="ECO:0008006" key="5">
    <source>
        <dbReference type="Google" id="ProtNLM"/>
    </source>
</evidence>
<dbReference type="PANTHER" id="PTHR20988:SF2">
    <property type="entry name" value="TRANSMEMBRANE PROTEIN 183A-RELATED"/>
    <property type="match status" value="1"/>
</dbReference>
<dbReference type="EMBL" id="KV940039">
    <property type="protein sequence ID" value="PIO28168.1"/>
    <property type="molecule type" value="Genomic_DNA"/>
</dbReference>
<feature type="transmembrane region" description="Helical" evidence="2">
    <location>
        <begin position="316"/>
        <end position="341"/>
    </location>
</feature>
<evidence type="ECO:0000256" key="1">
    <source>
        <dbReference type="SAM" id="MobiDB-lite"/>
    </source>
</evidence>
<dbReference type="AlphaFoldDB" id="A0A2G9RJW1"/>
<keyword evidence="2" id="KW-1133">Transmembrane helix</keyword>
<dbReference type="PANTHER" id="PTHR20988">
    <property type="entry name" value="TRANSMEMBRANE PROTEIN 183A-RELATED"/>
    <property type="match status" value="1"/>
</dbReference>
<feature type="region of interest" description="Disordered" evidence="1">
    <location>
        <begin position="1"/>
        <end position="23"/>
    </location>
</feature>
<gene>
    <name evidence="3" type="ORF">AB205_0029330</name>
</gene>
<proteinExistence type="predicted"/>